<evidence type="ECO:0000259" key="1">
    <source>
        <dbReference type="Pfam" id="PF02263"/>
    </source>
</evidence>
<accession>A0A8B9BSU1</accession>
<evidence type="ECO:0000313" key="2">
    <source>
        <dbReference type="Ensembl" id="ENSABRP00000008620.1"/>
    </source>
</evidence>
<sequence length="98" mass="10593">MTPLSLVRNGAEGMLSPNARALEVLRGIRQPVVVLVVITGPYHTGKSFLMNRLAQRRTGEITGLVRRLMGLMRRGSGCGACRTLAGLTPLCCCWTPRG</sequence>
<dbReference type="PANTHER" id="PTHR10751">
    <property type="entry name" value="GUANYLATE BINDING PROTEIN"/>
    <property type="match status" value="1"/>
</dbReference>
<dbReference type="Gene3D" id="3.40.50.300">
    <property type="entry name" value="P-loop containing nucleotide triphosphate hydrolases"/>
    <property type="match status" value="1"/>
</dbReference>
<dbReference type="InterPro" id="IPR015894">
    <property type="entry name" value="Guanylate-bd_N"/>
</dbReference>
<reference evidence="2" key="2">
    <citation type="submission" date="2025-09" db="UniProtKB">
        <authorList>
            <consortium name="Ensembl"/>
        </authorList>
    </citation>
    <scope>IDENTIFICATION</scope>
</reference>
<dbReference type="GO" id="GO:0005525">
    <property type="term" value="F:GTP binding"/>
    <property type="evidence" value="ECO:0007669"/>
    <property type="project" value="InterPro"/>
</dbReference>
<dbReference type="Ensembl" id="ENSABRT00000012278.1">
    <property type="protein sequence ID" value="ENSABRP00000008620.1"/>
    <property type="gene ID" value="ENSABRG00000007751.1"/>
</dbReference>
<dbReference type="Pfam" id="PF02263">
    <property type="entry name" value="GBP"/>
    <property type="match status" value="1"/>
</dbReference>
<organism evidence="2 3">
    <name type="scientific">Anser brachyrhynchus</name>
    <name type="common">Pink-footed goose</name>
    <dbReference type="NCBI Taxonomy" id="132585"/>
    <lineage>
        <taxon>Eukaryota</taxon>
        <taxon>Metazoa</taxon>
        <taxon>Chordata</taxon>
        <taxon>Craniata</taxon>
        <taxon>Vertebrata</taxon>
        <taxon>Euteleostomi</taxon>
        <taxon>Archelosauria</taxon>
        <taxon>Archosauria</taxon>
        <taxon>Dinosauria</taxon>
        <taxon>Saurischia</taxon>
        <taxon>Theropoda</taxon>
        <taxon>Coelurosauria</taxon>
        <taxon>Aves</taxon>
        <taxon>Neognathae</taxon>
        <taxon>Galloanserae</taxon>
        <taxon>Anseriformes</taxon>
        <taxon>Anatidae</taxon>
        <taxon>Anserinae</taxon>
        <taxon>Anser</taxon>
    </lineage>
</organism>
<proteinExistence type="predicted"/>
<name>A0A8B9BSU1_9AVES</name>
<dbReference type="AlphaFoldDB" id="A0A8B9BSU1"/>
<protein>
    <recommendedName>
        <fullName evidence="1">Guanylate-binding protein N-terminal domain-containing protein</fullName>
    </recommendedName>
</protein>
<dbReference type="SUPFAM" id="SSF52540">
    <property type="entry name" value="P-loop containing nucleoside triphosphate hydrolases"/>
    <property type="match status" value="1"/>
</dbReference>
<dbReference type="GO" id="GO:0003924">
    <property type="term" value="F:GTPase activity"/>
    <property type="evidence" value="ECO:0007669"/>
    <property type="project" value="InterPro"/>
</dbReference>
<keyword evidence="3" id="KW-1185">Reference proteome</keyword>
<dbReference type="InterPro" id="IPR027417">
    <property type="entry name" value="P-loop_NTPase"/>
</dbReference>
<feature type="domain" description="Guanylate-binding protein N-terminal" evidence="1">
    <location>
        <begin position="15"/>
        <end position="59"/>
    </location>
</feature>
<reference evidence="2" key="1">
    <citation type="submission" date="2025-08" db="UniProtKB">
        <authorList>
            <consortium name="Ensembl"/>
        </authorList>
    </citation>
    <scope>IDENTIFICATION</scope>
</reference>
<dbReference type="Proteomes" id="UP000694426">
    <property type="component" value="Unplaced"/>
</dbReference>
<evidence type="ECO:0000313" key="3">
    <source>
        <dbReference type="Proteomes" id="UP000694426"/>
    </source>
</evidence>